<keyword evidence="1" id="KW-0812">Transmembrane</keyword>
<reference evidence="2 3" key="1">
    <citation type="journal article" date="2013" name="Curr. Biol.">
        <title>The Genome of the Foraminiferan Reticulomyxa filosa.</title>
        <authorList>
            <person name="Glockner G."/>
            <person name="Hulsmann N."/>
            <person name="Schleicher M."/>
            <person name="Noegel A.A."/>
            <person name="Eichinger L."/>
            <person name="Gallinger C."/>
            <person name="Pawlowski J."/>
            <person name="Sierra R."/>
            <person name="Euteneuer U."/>
            <person name="Pillet L."/>
            <person name="Moustafa A."/>
            <person name="Platzer M."/>
            <person name="Groth M."/>
            <person name="Szafranski K."/>
            <person name="Schliwa M."/>
        </authorList>
    </citation>
    <scope>NUCLEOTIDE SEQUENCE [LARGE SCALE GENOMIC DNA]</scope>
</reference>
<protein>
    <submittedName>
        <fullName evidence="2">Uncharacterized protein</fullName>
    </submittedName>
</protein>
<proteinExistence type="predicted"/>
<comment type="caution">
    <text evidence="2">The sequence shown here is derived from an EMBL/GenBank/DDBJ whole genome shotgun (WGS) entry which is preliminary data.</text>
</comment>
<accession>X6L7R4</accession>
<gene>
    <name evidence="2" type="ORF">RFI_39590</name>
</gene>
<sequence length="103" mass="12245">SKGAKEFFFFSKLKQYIFIPVFFGLFKLVVQFLFFEDFTLKNTCQKSCICGNINGFDMPTKLLELMDFSNVKINRHKVLLHLQFRQFEKLNDKADNDNDEEKD</sequence>
<feature type="transmembrane region" description="Helical" evidence="1">
    <location>
        <begin position="16"/>
        <end position="35"/>
    </location>
</feature>
<evidence type="ECO:0000313" key="3">
    <source>
        <dbReference type="Proteomes" id="UP000023152"/>
    </source>
</evidence>
<evidence type="ECO:0000313" key="2">
    <source>
        <dbReference type="EMBL" id="ETN97932.1"/>
    </source>
</evidence>
<feature type="non-terminal residue" evidence="2">
    <location>
        <position position="1"/>
    </location>
</feature>
<keyword evidence="1" id="KW-0472">Membrane</keyword>
<dbReference type="AlphaFoldDB" id="X6L7R4"/>
<dbReference type="EMBL" id="ASPP01048127">
    <property type="protein sequence ID" value="ETN97932.1"/>
    <property type="molecule type" value="Genomic_DNA"/>
</dbReference>
<organism evidence="2 3">
    <name type="scientific">Reticulomyxa filosa</name>
    <dbReference type="NCBI Taxonomy" id="46433"/>
    <lineage>
        <taxon>Eukaryota</taxon>
        <taxon>Sar</taxon>
        <taxon>Rhizaria</taxon>
        <taxon>Retaria</taxon>
        <taxon>Foraminifera</taxon>
        <taxon>Monothalamids</taxon>
        <taxon>Reticulomyxidae</taxon>
        <taxon>Reticulomyxa</taxon>
    </lineage>
</organism>
<name>X6L7R4_RETFI</name>
<keyword evidence="1" id="KW-1133">Transmembrane helix</keyword>
<evidence type="ECO:0000256" key="1">
    <source>
        <dbReference type="SAM" id="Phobius"/>
    </source>
</evidence>
<dbReference type="Proteomes" id="UP000023152">
    <property type="component" value="Unassembled WGS sequence"/>
</dbReference>
<keyword evidence="3" id="KW-1185">Reference proteome</keyword>